<dbReference type="EMBL" id="JAWJWE010000041">
    <property type="protein sequence ID" value="KAK6618658.1"/>
    <property type="molecule type" value="Genomic_DNA"/>
</dbReference>
<protein>
    <submittedName>
        <fullName evidence="2">Uncharacterized protein</fullName>
    </submittedName>
</protein>
<name>A0AAN8NJR8_POLSC</name>
<dbReference type="AlphaFoldDB" id="A0AAN8NJR8"/>
<evidence type="ECO:0000313" key="2">
    <source>
        <dbReference type="EMBL" id="KAK6618658.1"/>
    </source>
</evidence>
<feature type="compositionally biased region" description="Acidic residues" evidence="1">
    <location>
        <begin position="48"/>
        <end position="66"/>
    </location>
</feature>
<accession>A0AAN8NJR8</accession>
<evidence type="ECO:0000256" key="1">
    <source>
        <dbReference type="SAM" id="MobiDB-lite"/>
    </source>
</evidence>
<proteinExistence type="predicted"/>
<feature type="region of interest" description="Disordered" evidence="1">
    <location>
        <begin position="1"/>
        <end position="74"/>
    </location>
</feature>
<dbReference type="Proteomes" id="UP001372834">
    <property type="component" value="Unassembled WGS sequence"/>
</dbReference>
<evidence type="ECO:0000313" key="3">
    <source>
        <dbReference type="Proteomes" id="UP001372834"/>
    </source>
</evidence>
<comment type="caution">
    <text evidence="2">The sequence shown here is derived from an EMBL/GenBank/DDBJ whole genome shotgun (WGS) entry which is preliminary data.</text>
</comment>
<sequence length="206" mass="22927">MCYSSFLISSEEEAKSSSNVKRRQGVSFFFNDIKPAGDNSTLEKKEEDQSENDIGDDADDEEEDVTEGQADGKKKIESLSDLSDILYDKGTHFLMTHDTEVQLPELFFGGGSIKIEPKKYIEGDENEEEGALVKIVFKPPPPESKLVRGRVIHHLSEYLLVFPSENISGAHSSPCMGNLGGIGRVRSSLEGAFTPLWFVIWQMFVS</sequence>
<organism evidence="2 3">
    <name type="scientific">Polyplax serrata</name>
    <name type="common">Common mouse louse</name>
    <dbReference type="NCBI Taxonomy" id="468196"/>
    <lineage>
        <taxon>Eukaryota</taxon>
        <taxon>Metazoa</taxon>
        <taxon>Ecdysozoa</taxon>
        <taxon>Arthropoda</taxon>
        <taxon>Hexapoda</taxon>
        <taxon>Insecta</taxon>
        <taxon>Pterygota</taxon>
        <taxon>Neoptera</taxon>
        <taxon>Paraneoptera</taxon>
        <taxon>Psocodea</taxon>
        <taxon>Troctomorpha</taxon>
        <taxon>Phthiraptera</taxon>
        <taxon>Anoplura</taxon>
        <taxon>Polyplacidae</taxon>
        <taxon>Polyplax</taxon>
    </lineage>
</organism>
<gene>
    <name evidence="2" type="ORF">RUM43_013049</name>
</gene>
<reference evidence="2 3" key="1">
    <citation type="submission" date="2023-10" db="EMBL/GenBank/DDBJ databases">
        <title>Genomes of two closely related lineages of the louse Polyplax serrata with different host specificities.</title>
        <authorList>
            <person name="Martinu J."/>
            <person name="Tarabai H."/>
            <person name="Stefka J."/>
            <person name="Hypsa V."/>
        </authorList>
    </citation>
    <scope>NUCLEOTIDE SEQUENCE [LARGE SCALE GENOMIC DNA]</scope>
    <source>
        <strain evidence="2">HR10_N</strain>
    </source>
</reference>